<dbReference type="EMBL" id="JBHUFB010000020">
    <property type="protein sequence ID" value="MFD1815482.1"/>
    <property type="molecule type" value="Genomic_DNA"/>
</dbReference>
<proteinExistence type="predicted"/>
<dbReference type="NCBIfam" id="NF046112">
    <property type="entry name" value="MSMEG_6209_Nter"/>
    <property type="match status" value="1"/>
</dbReference>
<dbReference type="Proteomes" id="UP001597286">
    <property type="component" value="Unassembled WGS sequence"/>
</dbReference>
<reference evidence="2" key="1">
    <citation type="journal article" date="2019" name="Int. J. Syst. Evol. Microbiol.">
        <title>The Global Catalogue of Microorganisms (GCM) 10K type strain sequencing project: providing services to taxonomists for standard genome sequencing and annotation.</title>
        <authorList>
            <consortium name="The Broad Institute Genomics Platform"/>
            <consortium name="The Broad Institute Genome Sequencing Center for Infectious Disease"/>
            <person name="Wu L."/>
            <person name="Ma J."/>
        </authorList>
    </citation>
    <scope>NUCLEOTIDE SEQUENCE [LARGE SCALE GENOMIC DNA]</scope>
    <source>
        <strain evidence="2">DT72</strain>
    </source>
</reference>
<organism evidence="1 2">
    <name type="scientific">Rhodococcus gannanensis</name>
    <dbReference type="NCBI Taxonomy" id="1960308"/>
    <lineage>
        <taxon>Bacteria</taxon>
        <taxon>Bacillati</taxon>
        <taxon>Actinomycetota</taxon>
        <taxon>Actinomycetes</taxon>
        <taxon>Mycobacteriales</taxon>
        <taxon>Nocardiaceae</taxon>
        <taxon>Rhodococcus</taxon>
    </lineage>
</organism>
<dbReference type="RefSeq" id="WP_378487906.1">
    <property type="nucleotide sequence ID" value="NZ_JBHUFB010000020.1"/>
</dbReference>
<comment type="caution">
    <text evidence="1">The sequence shown here is derived from an EMBL/GenBank/DDBJ whole genome shotgun (WGS) entry which is preliminary data.</text>
</comment>
<protein>
    <submittedName>
        <fullName evidence="1">Three-helix bundle dimerization domain-containing protein</fullName>
    </submittedName>
</protein>
<dbReference type="Gene3D" id="1.10.8.1060">
    <property type="entry name" value="Corynebacterium glutamicum thioredoxin-dependent arsenate reductase, N-terminal domain"/>
    <property type="match status" value="1"/>
</dbReference>
<evidence type="ECO:0000313" key="1">
    <source>
        <dbReference type="EMBL" id="MFD1815482.1"/>
    </source>
</evidence>
<keyword evidence="2" id="KW-1185">Reference proteome</keyword>
<accession>A0ABW4PAB0</accession>
<evidence type="ECO:0000313" key="2">
    <source>
        <dbReference type="Proteomes" id="UP001597286"/>
    </source>
</evidence>
<gene>
    <name evidence="1" type="ORF">ACFSJG_24955</name>
</gene>
<name>A0ABW4PAB0_9NOCA</name>
<sequence length="68" mass="7655">MLPKEEQHLIDLSIRRLAAKYPHKSLAEVSDAVTRARIHFDGTPIRDFVPLLVERHADKELGGAPRTA</sequence>